<gene>
    <name evidence="17" type="ORF">DFR40_1159</name>
</gene>
<comment type="PTM">
    <text evidence="13">Binds 2 heme groups per subunit.</text>
</comment>
<organism evidence="17 18">
    <name type="scientific">Azonexus fungiphilus</name>
    <dbReference type="NCBI Taxonomy" id="146940"/>
    <lineage>
        <taxon>Bacteria</taxon>
        <taxon>Pseudomonadati</taxon>
        <taxon>Pseudomonadota</taxon>
        <taxon>Betaproteobacteria</taxon>
        <taxon>Rhodocyclales</taxon>
        <taxon>Azonexaceae</taxon>
        <taxon>Azonexus</taxon>
    </lineage>
</organism>
<dbReference type="PIRSF" id="PIRSF000294">
    <property type="entry name" value="Cytochrome-c_peroxidase"/>
    <property type="match status" value="1"/>
</dbReference>
<dbReference type="Gene3D" id="1.10.760.10">
    <property type="entry name" value="Cytochrome c-like domain"/>
    <property type="match status" value="2"/>
</dbReference>
<evidence type="ECO:0000256" key="8">
    <source>
        <dbReference type="ARBA" id="ARBA00022982"/>
    </source>
</evidence>
<keyword evidence="7" id="KW-0574">Periplasm</keyword>
<protein>
    <recommendedName>
        <fullName evidence="12">Methylamine utilization protein MauG</fullName>
    </recommendedName>
</protein>
<dbReference type="GO" id="GO:0020037">
    <property type="term" value="F:heme binding"/>
    <property type="evidence" value="ECO:0007669"/>
    <property type="project" value="InterPro"/>
</dbReference>
<dbReference type="InterPro" id="IPR026259">
    <property type="entry name" value="MauG/Cytc_peroxidase"/>
</dbReference>
<feature type="binding site" description="axial binding residue" evidence="14">
    <location>
        <position position="100"/>
    </location>
    <ligand>
        <name>heme c</name>
        <dbReference type="ChEBI" id="CHEBI:61717"/>
        <label>1</label>
    </ligand>
    <ligandPart>
        <name>Fe</name>
        <dbReference type="ChEBI" id="CHEBI:18248"/>
    </ligandPart>
</feature>
<keyword evidence="3" id="KW-0813">Transport</keyword>
<dbReference type="SUPFAM" id="SSF46626">
    <property type="entry name" value="Cytochrome c"/>
    <property type="match status" value="2"/>
</dbReference>
<dbReference type="Pfam" id="PF03150">
    <property type="entry name" value="CCP_MauG"/>
    <property type="match status" value="1"/>
</dbReference>
<dbReference type="InterPro" id="IPR004852">
    <property type="entry name" value="Di-haem_cyt_c_peroxidsae"/>
</dbReference>
<feature type="binding site" description="covalent" evidence="13">
    <location>
        <position position="241"/>
    </location>
    <ligand>
        <name>heme c</name>
        <dbReference type="ChEBI" id="CHEBI:61717"/>
        <label>2</label>
    </ligand>
</feature>
<feature type="binding site" description="covalent" evidence="13">
    <location>
        <position position="99"/>
    </location>
    <ligand>
        <name>heme c</name>
        <dbReference type="ChEBI" id="CHEBI:61717"/>
        <label>1</label>
    </ligand>
</feature>
<evidence type="ECO:0000256" key="6">
    <source>
        <dbReference type="ARBA" id="ARBA00022729"/>
    </source>
</evidence>
<dbReference type="AlphaFoldDB" id="A0A495WES5"/>
<evidence type="ECO:0000256" key="14">
    <source>
        <dbReference type="PIRSR" id="PIRSR000294-2"/>
    </source>
</evidence>
<feature type="binding site" description="axial binding residue" evidence="14">
    <location>
        <position position="245"/>
    </location>
    <ligand>
        <name>heme c</name>
        <dbReference type="ChEBI" id="CHEBI:61717"/>
        <label>2</label>
    </ligand>
    <ligandPart>
        <name>Fe</name>
        <dbReference type="ChEBI" id="CHEBI:18248"/>
    </ligandPart>
</feature>
<evidence type="ECO:0000259" key="16">
    <source>
        <dbReference type="PROSITE" id="PS51007"/>
    </source>
</evidence>
<keyword evidence="4 13" id="KW-0349">Heme</keyword>
<dbReference type="InterPro" id="IPR051395">
    <property type="entry name" value="Cytochrome_c_Peroxidase/MauG"/>
</dbReference>
<evidence type="ECO:0000256" key="4">
    <source>
        <dbReference type="ARBA" id="ARBA00022617"/>
    </source>
</evidence>
<evidence type="ECO:0000256" key="1">
    <source>
        <dbReference type="ARBA" id="ARBA00004418"/>
    </source>
</evidence>
<keyword evidence="9" id="KW-0560">Oxidoreductase</keyword>
<dbReference type="OrthoDB" id="9805202at2"/>
<dbReference type="Proteomes" id="UP000270626">
    <property type="component" value="Unassembled WGS sequence"/>
</dbReference>
<comment type="pathway">
    <text evidence="2">One-carbon metabolism; methylamine degradation.</text>
</comment>
<feature type="binding site" description="covalent" evidence="13">
    <location>
        <position position="96"/>
    </location>
    <ligand>
        <name>heme c</name>
        <dbReference type="ChEBI" id="CHEBI:61717"/>
        <label>1</label>
    </ligand>
</feature>
<dbReference type="FunFam" id="1.10.760.10:FF:000019">
    <property type="entry name" value="Di-heme cytochrome C peroxidase"/>
    <property type="match status" value="1"/>
</dbReference>
<name>A0A495WES5_9RHOO</name>
<comment type="subcellular location">
    <subcellularLocation>
        <location evidence="1">Periplasm</location>
    </subcellularLocation>
</comment>
<dbReference type="PANTHER" id="PTHR30600:SF10">
    <property type="entry name" value="BLL6722 PROTEIN"/>
    <property type="match status" value="1"/>
</dbReference>
<feature type="binding site" description="covalent" evidence="13">
    <location>
        <position position="244"/>
    </location>
    <ligand>
        <name>heme c</name>
        <dbReference type="ChEBI" id="CHEBI:61717"/>
        <label>2</label>
    </ligand>
</feature>
<comment type="caution">
    <text evidence="17">The sequence shown here is derived from an EMBL/GenBank/DDBJ whole genome shotgun (WGS) entry which is preliminary data.</text>
</comment>
<comment type="cofactor">
    <cofactor evidence="13">
        <name>heme</name>
        <dbReference type="ChEBI" id="CHEBI:30413"/>
    </cofactor>
    <text evidence="13">Binds 2 heme groups.</text>
</comment>
<feature type="binding site" description="axial binding residue" evidence="14">
    <location>
        <position position="116"/>
    </location>
    <ligand>
        <name>heme c</name>
        <dbReference type="ChEBI" id="CHEBI:61717"/>
        <label>1</label>
    </ligand>
    <ligandPart>
        <name>Fe</name>
        <dbReference type="ChEBI" id="CHEBI:18248"/>
    </ligandPart>
</feature>
<evidence type="ECO:0000256" key="7">
    <source>
        <dbReference type="ARBA" id="ARBA00022764"/>
    </source>
</evidence>
<feature type="domain" description="Cytochrome c" evidence="16">
    <location>
        <begin position="74"/>
        <end position="182"/>
    </location>
</feature>
<keyword evidence="5 14" id="KW-0479">Metal-binding</keyword>
<feature type="signal peptide" evidence="15">
    <location>
        <begin position="1"/>
        <end position="18"/>
    </location>
</feature>
<sequence>MKKILPLIFLGLPFLASAASDCRQPLDGRDPACLRQAYARPLAEWPAPQVEGQVAWREMAAAQAPDLPSTLPYPMLKLGIRLFFDPALSASGKIACASCHRPQHAYADTLAVTPGHEGRLGRRNAPALVGVAGASSLFWDGRAPTLEHQALGPIADPAEMAMELKELPAKLAAIPGYAEEFAAAWGDGAVTLARIQGALAAYQRTLAPERTAFDAFLEGNNKALDDKQLLGLHLFRTKARCMTCHNGPALNDNDFHNLGLTYFGRKYEDLGRYKVTGKNEDVGKFRTPTLRNVSRSGPWMHNGLFGSLRGIVNMYNAGMFHPKPANAAQAKDPRFPVTSPLVKPLKLDERELQALEAFLKTL</sequence>
<evidence type="ECO:0000256" key="5">
    <source>
        <dbReference type="ARBA" id="ARBA00022723"/>
    </source>
</evidence>
<dbReference type="PROSITE" id="PS51007">
    <property type="entry name" value="CYTC"/>
    <property type="match status" value="2"/>
</dbReference>
<evidence type="ECO:0000256" key="3">
    <source>
        <dbReference type="ARBA" id="ARBA00022448"/>
    </source>
</evidence>
<feature type="domain" description="Cytochrome c" evidence="16">
    <location>
        <begin position="226"/>
        <end position="362"/>
    </location>
</feature>
<evidence type="ECO:0000256" key="12">
    <source>
        <dbReference type="ARBA" id="ARBA00073576"/>
    </source>
</evidence>
<dbReference type="GO" id="GO:0009055">
    <property type="term" value="F:electron transfer activity"/>
    <property type="evidence" value="ECO:0007669"/>
    <property type="project" value="InterPro"/>
</dbReference>
<dbReference type="GO" id="GO:0042597">
    <property type="term" value="C:periplasmic space"/>
    <property type="evidence" value="ECO:0007669"/>
    <property type="project" value="UniProtKB-SubCell"/>
</dbReference>
<evidence type="ECO:0000256" key="2">
    <source>
        <dbReference type="ARBA" id="ARBA00004856"/>
    </source>
</evidence>
<feature type="chain" id="PRO_5019836279" description="Methylamine utilization protein MauG" evidence="15">
    <location>
        <begin position="19"/>
        <end position="362"/>
    </location>
</feature>
<keyword evidence="17" id="KW-0575">Peroxidase</keyword>
<dbReference type="GO" id="GO:0046872">
    <property type="term" value="F:metal ion binding"/>
    <property type="evidence" value="ECO:0007669"/>
    <property type="project" value="UniProtKB-KW"/>
</dbReference>
<dbReference type="InterPro" id="IPR009056">
    <property type="entry name" value="Cyt_c-like_dom"/>
</dbReference>
<dbReference type="InterPro" id="IPR036909">
    <property type="entry name" value="Cyt_c-like_dom_sf"/>
</dbReference>
<evidence type="ECO:0000313" key="17">
    <source>
        <dbReference type="EMBL" id="RKT59275.1"/>
    </source>
</evidence>
<keyword evidence="18" id="KW-1185">Reference proteome</keyword>
<evidence type="ECO:0000256" key="15">
    <source>
        <dbReference type="SAM" id="SignalP"/>
    </source>
</evidence>
<dbReference type="PANTHER" id="PTHR30600">
    <property type="entry name" value="CYTOCHROME C PEROXIDASE-RELATED"/>
    <property type="match status" value="1"/>
</dbReference>
<evidence type="ECO:0000256" key="10">
    <source>
        <dbReference type="ARBA" id="ARBA00023004"/>
    </source>
</evidence>
<comment type="function">
    <text evidence="11">Involved in methylamine metabolism. Essential for the maturation of the beta subunit of MADH, presumably via a step in the biosynthesis of tryptophan tryptophylquinone (TTQ), the cofactor of MADH.</text>
</comment>
<evidence type="ECO:0000256" key="9">
    <source>
        <dbReference type="ARBA" id="ARBA00023002"/>
    </source>
</evidence>
<evidence type="ECO:0000256" key="13">
    <source>
        <dbReference type="PIRSR" id="PIRSR000294-1"/>
    </source>
</evidence>
<reference evidence="17 18" key="1">
    <citation type="submission" date="2018-10" db="EMBL/GenBank/DDBJ databases">
        <title>Genomic Encyclopedia of Type Strains, Phase IV (KMG-IV): sequencing the most valuable type-strain genomes for metagenomic binning, comparative biology and taxonomic classification.</title>
        <authorList>
            <person name="Goeker M."/>
        </authorList>
    </citation>
    <scope>NUCLEOTIDE SEQUENCE [LARGE SCALE GENOMIC DNA]</scope>
    <source>
        <strain evidence="17 18">DSM 23841</strain>
    </source>
</reference>
<evidence type="ECO:0000256" key="11">
    <source>
        <dbReference type="ARBA" id="ARBA00058991"/>
    </source>
</evidence>
<keyword evidence="10 14" id="KW-0408">Iron</keyword>
<dbReference type="EMBL" id="RBXP01000013">
    <property type="protein sequence ID" value="RKT59275.1"/>
    <property type="molecule type" value="Genomic_DNA"/>
</dbReference>
<keyword evidence="8" id="KW-0249">Electron transport</keyword>
<keyword evidence="6 15" id="KW-0732">Signal</keyword>
<dbReference type="GO" id="GO:0004130">
    <property type="term" value="F:cytochrome-c peroxidase activity"/>
    <property type="evidence" value="ECO:0007669"/>
    <property type="project" value="TreeGrafter"/>
</dbReference>
<evidence type="ECO:0000313" key="18">
    <source>
        <dbReference type="Proteomes" id="UP000270626"/>
    </source>
</evidence>
<dbReference type="RefSeq" id="WP_121457529.1">
    <property type="nucleotide sequence ID" value="NZ_RBXP01000013.1"/>
</dbReference>
<proteinExistence type="predicted"/>
<accession>A0A495WES5</accession>